<keyword evidence="2" id="KW-1185">Reference proteome</keyword>
<accession>A0A6G9AWV0</accession>
<sequence length="65" mass="7599">MNEKVARVLRGFLNLTPLEKDEFIRELNRFQNLQYDFQRNSFKEQVEAKSDSVGPKNSICSCCGR</sequence>
<protein>
    <submittedName>
        <fullName evidence="1">Uncharacterized protein</fullName>
    </submittedName>
</protein>
<evidence type="ECO:0000313" key="2">
    <source>
        <dbReference type="Proteomes" id="UP000501802"/>
    </source>
</evidence>
<organism evidence="1 2">
    <name type="scientific">Spirosoma aureum</name>
    <dbReference type="NCBI Taxonomy" id="2692134"/>
    <lineage>
        <taxon>Bacteria</taxon>
        <taxon>Pseudomonadati</taxon>
        <taxon>Bacteroidota</taxon>
        <taxon>Cytophagia</taxon>
        <taxon>Cytophagales</taxon>
        <taxon>Cytophagaceae</taxon>
        <taxon>Spirosoma</taxon>
    </lineage>
</organism>
<dbReference type="Proteomes" id="UP000501802">
    <property type="component" value="Chromosome"/>
</dbReference>
<gene>
    <name evidence="1" type="ORF">G8759_31485</name>
</gene>
<name>A0A6G9AWV0_9BACT</name>
<dbReference type="KEGG" id="spib:G8759_31485"/>
<dbReference type="AlphaFoldDB" id="A0A6G9AWV0"/>
<proteinExistence type="predicted"/>
<dbReference type="EMBL" id="CP050063">
    <property type="protein sequence ID" value="QIP16844.1"/>
    <property type="molecule type" value="Genomic_DNA"/>
</dbReference>
<dbReference type="RefSeq" id="WP_167217126.1">
    <property type="nucleotide sequence ID" value="NZ_CP050063.1"/>
</dbReference>
<evidence type="ECO:0000313" key="1">
    <source>
        <dbReference type="EMBL" id="QIP16844.1"/>
    </source>
</evidence>
<reference evidence="1 2" key="1">
    <citation type="submission" date="2020-03" db="EMBL/GenBank/DDBJ databases">
        <authorList>
            <person name="Kim M.K."/>
        </authorList>
    </citation>
    <scope>NUCLEOTIDE SEQUENCE [LARGE SCALE GENOMIC DNA]</scope>
    <source>
        <strain evidence="1 2">BT328</strain>
    </source>
</reference>